<name>K1VFE5_TRIAC</name>
<feature type="compositionally biased region" description="Low complexity" evidence="1">
    <location>
        <begin position="57"/>
        <end position="74"/>
    </location>
</feature>
<feature type="region of interest" description="Disordered" evidence="1">
    <location>
        <begin position="56"/>
        <end position="135"/>
    </location>
</feature>
<dbReference type="InParanoid" id="K1VFE5"/>
<protein>
    <submittedName>
        <fullName evidence="2">Uncharacterized protein</fullName>
    </submittedName>
</protein>
<feature type="compositionally biased region" description="Basic and acidic residues" evidence="1">
    <location>
        <begin position="110"/>
        <end position="120"/>
    </location>
</feature>
<feature type="compositionally biased region" description="Low complexity" evidence="1">
    <location>
        <begin position="85"/>
        <end position="96"/>
    </location>
</feature>
<feature type="compositionally biased region" description="Basic residues" evidence="1">
    <location>
        <begin position="13"/>
        <end position="22"/>
    </location>
</feature>
<comment type="caution">
    <text evidence="2">The sequence shown here is derived from an EMBL/GenBank/DDBJ whole genome shotgun (WGS) entry which is preliminary data.</text>
</comment>
<feature type="compositionally biased region" description="Basic and acidic residues" evidence="1">
    <location>
        <begin position="75"/>
        <end position="84"/>
    </location>
</feature>
<dbReference type="EMBL" id="AMBO01000277">
    <property type="protein sequence ID" value="EKD02775.1"/>
    <property type="molecule type" value="Genomic_DNA"/>
</dbReference>
<keyword evidence="3" id="KW-1185">Reference proteome</keyword>
<feature type="region of interest" description="Disordered" evidence="1">
    <location>
        <begin position="1"/>
        <end position="37"/>
    </location>
</feature>
<dbReference type="HOGENOM" id="CLU_1476158_0_0_1"/>
<gene>
    <name evidence="2" type="ORF">A1Q2_03005</name>
</gene>
<sequence length="183" mass="19943">MLSKIKSMATPTKSHRTHKRRPAISAPIPIPTCLQPQPVTQEDAWATLRAAYEAKAARSPASSISSAPSSCYSGDSHDSRHSRESSGSSLEPSTSCRRPHRHRPSVRRVQTAEKEGKDADIEAIPTPTAQHARSTSATSWQVLHELIDDSCEDDAASIVSHTSIVTDYEEGQYSIKRAEVVSL</sequence>
<accession>K1VFE5</accession>
<organism evidence="2 3">
    <name type="scientific">Trichosporon asahii var. asahii (strain CBS 8904)</name>
    <name type="common">Yeast</name>
    <dbReference type="NCBI Taxonomy" id="1220162"/>
    <lineage>
        <taxon>Eukaryota</taxon>
        <taxon>Fungi</taxon>
        <taxon>Dikarya</taxon>
        <taxon>Basidiomycota</taxon>
        <taxon>Agaricomycotina</taxon>
        <taxon>Tremellomycetes</taxon>
        <taxon>Trichosporonales</taxon>
        <taxon>Trichosporonaceae</taxon>
        <taxon>Trichosporon</taxon>
    </lineage>
</organism>
<evidence type="ECO:0000256" key="1">
    <source>
        <dbReference type="SAM" id="MobiDB-lite"/>
    </source>
</evidence>
<evidence type="ECO:0000313" key="2">
    <source>
        <dbReference type="EMBL" id="EKD02775.1"/>
    </source>
</evidence>
<evidence type="ECO:0000313" key="3">
    <source>
        <dbReference type="Proteomes" id="UP000006757"/>
    </source>
</evidence>
<dbReference type="AlphaFoldDB" id="K1VFE5"/>
<dbReference type="Proteomes" id="UP000006757">
    <property type="component" value="Unassembled WGS sequence"/>
</dbReference>
<reference evidence="2 3" key="1">
    <citation type="journal article" date="2012" name="Eukaryot. Cell">
        <title>Genome sequence of the Trichosporon asahii environmental strain CBS 8904.</title>
        <authorList>
            <person name="Yang R.Y."/>
            <person name="Li H.T."/>
            <person name="Zhu H."/>
            <person name="Zhou G.P."/>
            <person name="Wang M."/>
            <person name="Wang L."/>
        </authorList>
    </citation>
    <scope>NUCLEOTIDE SEQUENCE [LARGE SCALE GENOMIC DNA]</scope>
    <source>
        <strain evidence="2 3">CBS 8904</strain>
    </source>
</reference>
<proteinExistence type="predicted"/>
<feature type="compositionally biased region" description="Basic residues" evidence="1">
    <location>
        <begin position="97"/>
        <end position="106"/>
    </location>
</feature>